<evidence type="ECO:0000256" key="2">
    <source>
        <dbReference type="ARBA" id="ARBA00022448"/>
    </source>
</evidence>
<dbReference type="Proteomes" id="UP000199400">
    <property type="component" value="Unassembled WGS sequence"/>
</dbReference>
<accession>A0A1I2A9L2</accession>
<evidence type="ECO:0000256" key="4">
    <source>
        <dbReference type="ARBA" id="ARBA00022692"/>
    </source>
</evidence>
<comment type="subcellular location">
    <subcellularLocation>
        <location evidence="1">Cell membrane</location>
        <topology evidence="1">Multi-pass membrane protein</topology>
    </subcellularLocation>
</comment>
<dbReference type="InterPro" id="IPR001991">
    <property type="entry name" value="Na-dicarboxylate_symporter"/>
</dbReference>
<feature type="transmembrane region" description="Helical" evidence="7">
    <location>
        <begin position="57"/>
        <end position="78"/>
    </location>
</feature>
<proteinExistence type="predicted"/>
<feature type="transmembrane region" description="Helical" evidence="7">
    <location>
        <begin position="347"/>
        <end position="365"/>
    </location>
</feature>
<feature type="transmembrane region" description="Helical" evidence="7">
    <location>
        <begin position="238"/>
        <end position="261"/>
    </location>
</feature>
<feature type="transmembrane region" description="Helical" evidence="7">
    <location>
        <begin position="273"/>
        <end position="290"/>
    </location>
</feature>
<dbReference type="SUPFAM" id="SSF118215">
    <property type="entry name" value="Proton glutamate symport protein"/>
    <property type="match status" value="1"/>
</dbReference>
<dbReference type="OrthoDB" id="9766690at2"/>
<feature type="transmembrane region" description="Helical" evidence="7">
    <location>
        <begin position="211"/>
        <end position="232"/>
    </location>
</feature>
<evidence type="ECO:0000256" key="6">
    <source>
        <dbReference type="ARBA" id="ARBA00023136"/>
    </source>
</evidence>
<evidence type="ECO:0000256" key="7">
    <source>
        <dbReference type="SAM" id="Phobius"/>
    </source>
</evidence>
<dbReference type="PANTHER" id="PTHR42865:SF7">
    <property type="entry name" value="PROTON_GLUTAMATE-ASPARTATE SYMPORTER"/>
    <property type="match status" value="1"/>
</dbReference>
<evidence type="ECO:0000256" key="1">
    <source>
        <dbReference type="ARBA" id="ARBA00004651"/>
    </source>
</evidence>
<dbReference type="Pfam" id="PF00375">
    <property type="entry name" value="SDF"/>
    <property type="match status" value="1"/>
</dbReference>
<evidence type="ECO:0000313" key="9">
    <source>
        <dbReference type="Proteomes" id="UP000199400"/>
    </source>
</evidence>
<dbReference type="PRINTS" id="PR00173">
    <property type="entry name" value="EDTRNSPORT"/>
</dbReference>
<feature type="transmembrane region" description="Helical" evidence="7">
    <location>
        <begin position="371"/>
        <end position="392"/>
    </location>
</feature>
<keyword evidence="6 7" id="KW-0472">Membrane</keyword>
<keyword evidence="3" id="KW-1003">Cell membrane</keyword>
<keyword evidence="2" id="KW-0813">Transport</keyword>
<evidence type="ECO:0000256" key="5">
    <source>
        <dbReference type="ARBA" id="ARBA00022989"/>
    </source>
</evidence>
<dbReference type="InterPro" id="IPR036458">
    <property type="entry name" value="Na:dicarbo_symporter_sf"/>
</dbReference>
<protein>
    <submittedName>
        <fullName evidence="8">Dicarboxylate/amino acid:cation (Na+ or H+) symporter, DAACS family</fullName>
    </submittedName>
</protein>
<dbReference type="GO" id="GO:0015293">
    <property type="term" value="F:symporter activity"/>
    <property type="evidence" value="ECO:0007669"/>
    <property type="project" value="UniProtKB-KW"/>
</dbReference>
<evidence type="ECO:0000313" key="8">
    <source>
        <dbReference type="EMBL" id="SFE40526.1"/>
    </source>
</evidence>
<dbReference type="Gene3D" id="1.10.3860.10">
    <property type="entry name" value="Sodium:dicarboxylate symporter"/>
    <property type="match status" value="1"/>
</dbReference>
<gene>
    <name evidence="8" type="ORF">SAMN02745121_04139</name>
</gene>
<organism evidence="8 9">
    <name type="scientific">Nannocystis exedens</name>
    <dbReference type="NCBI Taxonomy" id="54"/>
    <lineage>
        <taxon>Bacteria</taxon>
        <taxon>Pseudomonadati</taxon>
        <taxon>Myxococcota</taxon>
        <taxon>Polyangia</taxon>
        <taxon>Nannocystales</taxon>
        <taxon>Nannocystaceae</taxon>
        <taxon>Nannocystis</taxon>
    </lineage>
</organism>
<sequence length="435" mass="44881">MSYHARHMPLHTRILLGLAVGAALGLGANLGLGADHAVVQLALKYVAGPIGQVFLRMLSMVVMPLVFASIALGVAGVGDIRRAGRMGIKTLAFFLTTTALASALGLFLVSVVDPGAYVSPAVRDELVAQYARTSGPPPAPTSFGVETFVGIVTRNPLKSAVDGDMLGVIFFGLMFGAGITLIREDRQKTMIGFLEALADVISAVVDIAMKLAPYGVAGLIFGVTALFGFALLAPLGVYVGLVLFALALHAVGTMGLVIRGLVGVGPRVFFSRIRAALVTAFSTSSSSATLPTNLLVGQQNLGIPPRICGFVYPLGATMCMNGTALFEGITVIFLCQVFGVTLSLGQMAVVIALAVLTSVGAAAVPGGSIPLLVGMLTMFGVPGEGIAVIIGIDRILDMARTAVNVLGDHVAAAFVARSEGLWSPDHLTKVVPTDR</sequence>
<reference evidence="9" key="1">
    <citation type="submission" date="2016-10" db="EMBL/GenBank/DDBJ databases">
        <authorList>
            <person name="Varghese N."/>
            <person name="Submissions S."/>
        </authorList>
    </citation>
    <scope>NUCLEOTIDE SEQUENCE [LARGE SCALE GENOMIC DNA]</scope>
    <source>
        <strain evidence="9">ATCC 25963</strain>
    </source>
</reference>
<dbReference type="STRING" id="54.SAMN02745121_04139"/>
<dbReference type="AlphaFoldDB" id="A0A1I2A9L2"/>
<dbReference type="EMBL" id="FOMX01000013">
    <property type="protein sequence ID" value="SFE40526.1"/>
    <property type="molecule type" value="Genomic_DNA"/>
</dbReference>
<feature type="transmembrane region" description="Helical" evidence="7">
    <location>
        <begin position="310"/>
        <end position="335"/>
    </location>
</feature>
<keyword evidence="9" id="KW-1185">Reference proteome</keyword>
<dbReference type="GO" id="GO:0005886">
    <property type="term" value="C:plasma membrane"/>
    <property type="evidence" value="ECO:0007669"/>
    <property type="project" value="UniProtKB-SubCell"/>
</dbReference>
<dbReference type="PANTHER" id="PTHR42865">
    <property type="entry name" value="PROTON/GLUTAMATE-ASPARTATE SYMPORTER"/>
    <property type="match status" value="1"/>
</dbReference>
<keyword evidence="5 7" id="KW-1133">Transmembrane helix</keyword>
<evidence type="ECO:0000256" key="3">
    <source>
        <dbReference type="ARBA" id="ARBA00022475"/>
    </source>
</evidence>
<dbReference type="GO" id="GO:0006835">
    <property type="term" value="P:dicarboxylic acid transport"/>
    <property type="evidence" value="ECO:0007669"/>
    <property type="project" value="TreeGrafter"/>
</dbReference>
<name>A0A1I2A9L2_9BACT</name>
<feature type="transmembrane region" description="Helical" evidence="7">
    <location>
        <begin position="165"/>
        <end position="182"/>
    </location>
</feature>
<feature type="transmembrane region" description="Helical" evidence="7">
    <location>
        <begin position="90"/>
        <end position="112"/>
    </location>
</feature>
<keyword evidence="4 7" id="KW-0812">Transmembrane</keyword>